<proteinExistence type="predicted"/>
<dbReference type="AlphaFoldDB" id="A0AAE1FMC6"/>
<evidence type="ECO:0000256" key="1">
    <source>
        <dbReference type="SAM" id="MobiDB-lite"/>
    </source>
</evidence>
<keyword evidence="3" id="KW-1185">Reference proteome</keyword>
<evidence type="ECO:0000313" key="2">
    <source>
        <dbReference type="EMBL" id="KAK3876065.1"/>
    </source>
</evidence>
<gene>
    <name evidence="2" type="ORF">Pcinc_019120</name>
</gene>
<reference evidence="2" key="1">
    <citation type="submission" date="2023-10" db="EMBL/GenBank/DDBJ databases">
        <title>Genome assemblies of two species of porcelain crab, Petrolisthes cinctipes and Petrolisthes manimaculis (Anomura: Porcellanidae).</title>
        <authorList>
            <person name="Angst P."/>
        </authorList>
    </citation>
    <scope>NUCLEOTIDE SEQUENCE</scope>
    <source>
        <strain evidence="2">PB745_01</strain>
        <tissue evidence="2">Gill</tissue>
    </source>
</reference>
<comment type="caution">
    <text evidence="2">The sequence shown here is derived from an EMBL/GenBank/DDBJ whole genome shotgun (WGS) entry which is preliminary data.</text>
</comment>
<organism evidence="2 3">
    <name type="scientific">Petrolisthes cinctipes</name>
    <name type="common">Flat porcelain crab</name>
    <dbReference type="NCBI Taxonomy" id="88211"/>
    <lineage>
        <taxon>Eukaryota</taxon>
        <taxon>Metazoa</taxon>
        <taxon>Ecdysozoa</taxon>
        <taxon>Arthropoda</taxon>
        <taxon>Crustacea</taxon>
        <taxon>Multicrustacea</taxon>
        <taxon>Malacostraca</taxon>
        <taxon>Eumalacostraca</taxon>
        <taxon>Eucarida</taxon>
        <taxon>Decapoda</taxon>
        <taxon>Pleocyemata</taxon>
        <taxon>Anomura</taxon>
        <taxon>Galatheoidea</taxon>
        <taxon>Porcellanidae</taxon>
        <taxon>Petrolisthes</taxon>
    </lineage>
</organism>
<accession>A0AAE1FMC6</accession>
<feature type="region of interest" description="Disordered" evidence="1">
    <location>
        <begin position="1"/>
        <end position="38"/>
    </location>
</feature>
<evidence type="ECO:0000313" key="3">
    <source>
        <dbReference type="Proteomes" id="UP001286313"/>
    </source>
</evidence>
<protein>
    <submittedName>
        <fullName evidence="2">Uncharacterized protein</fullName>
    </submittedName>
</protein>
<dbReference type="Proteomes" id="UP001286313">
    <property type="component" value="Unassembled WGS sequence"/>
</dbReference>
<name>A0AAE1FMC6_PETCI</name>
<dbReference type="EMBL" id="JAWQEG010001876">
    <property type="protein sequence ID" value="KAK3876065.1"/>
    <property type="molecule type" value="Genomic_DNA"/>
</dbReference>
<feature type="compositionally biased region" description="Basic and acidic residues" evidence="1">
    <location>
        <begin position="1"/>
        <end position="15"/>
    </location>
</feature>
<sequence>MAAAAVKRDEMKGREGVTMTASQLTPNPPHLDTLPPSPLSLIPQLESWSPTTTTTILLSHILPSSFLFLPTPPQVVDTARVQHMFNKESHGHQIKTTY</sequence>